<dbReference type="EMBL" id="JAJAGQ010000023">
    <property type="protein sequence ID" value="KAJ8527578.1"/>
    <property type="molecule type" value="Genomic_DNA"/>
</dbReference>
<keyword evidence="3" id="KW-1185">Reference proteome</keyword>
<protein>
    <submittedName>
        <fullName evidence="2">Uncharacterized protein</fullName>
    </submittedName>
</protein>
<name>A0A9Q1QU59_9SOLA</name>
<proteinExistence type="predicted"/>
<evidence type="ECO:0000313" key="2">
    <source>
        <dbReference type="EMBL" id="KAJ8527578.1"/>
    </source>
</evidence>
<evidence type="ECO:0000313" key="3">
    <source>
        <dbReference type="Proteomes" id="UP001152561"/>
    </source>
</evidence>
<reference evidence="3" key="1">
    <citation type="journal article" date="2023" name="Proc. Natl. Acad. Sci. U.S.A.">
        <title>Genomic and structural basis for evolution of tropane alkaloid biosynthesis.</title>
        <authorList>
            <person name="Wanga Y.-J."/>
            <person name="Taina T."/>
            <person name="Yua J.-Y."/>
            <person name="Lia J."/>
            <person name="Xua B."/>
            <person name="Chenc J."/>
            <person name="D'Auriad J.C."/>
            <person name="Huanga J.-P."/>
            <person name="Huanga S.-X."/>
        </authorList>
    </citation>
    <scope>NUCLEOTIDE SEQUENCE [LARGE SCALE GENOMIC DNA]</scope>
    <source>
        <strain evidence="3">cv. KIB-2019</strain>
    </source>
</reference>
<gene>
    <name evidence="2" type="ORF">K7X08_015029</name>
</gene>
<feature type="region of interest" description="Disordered" evidence="1">
    <location>
        <begin position="1"/>
        <end position="41"/>
    </location>
</feature>
<evidence type="ECO:0000256" key="1">
    <source>
        <dbReference type="SAM" id="MobiDB-lite"/>
    </source>
</evidence>
<dbReference type="AlphaFoldDB" id="A0A9Q1QU59"/>
<comment type="caution">
    <text evidence="2">The sequence shown here is derived from an EMBL/GenBank/DDBJ whole genome shotgun (WGS) entry which is preliminary data.</text>
</comment>
<accession>A0A9Q1QU59</accession>
<organism evidence="2 3">
    <name type="scientific">Anisodus acutangulus</name>
    <dbReference type="NCBI Taxonomy" id="402998"/>
    <lineage>
        <taxon>Eukaryota</taxon>
        <taxon>Viridiplantae</taxon>
        <taxon>Streptophyta</taxon>
        <taxon>Embryophyta</taxon>
        <taxon>Tracheophyta</taxon>
        <taxon>Spermatophyta</taxon>
        <taxon>Magnoliopsida</taxon>
        <taxon>eudicotyledons</taxon>
        <taxon>Gunneridae</taxon>
        <taxon>Pentapetalae</taxon>
        <taxon>asterids</taxon>
        <taxon>lamiids</taxon>
        <taxon>Solanales</taxon>
        <taxon>Solanaceae</taxon>
        <taxon>Solanoideae</taxon>
        <taxon>Hyoscyameae</taxon>
        <taxon>Anisodus</taxon>
    </lineage>
</organism>
<dbReference type="Proteomes" id="UP001152561">
    <property type="component" value="Unassembled WGS sequence"/>
</dbReference>
<sequence length="169" mass="19017">MEGVMNANPSQLDKIDGGVVTSMHNGKYDEETSQTNHADKDHDREITLELQEVEMASHAVIPLDEELKSQPEVQDVDNKQFVLMETAEEIEVLEIKPIREEIQVEQCSQKNQQILADSSDSGQNKNDLILVEGISGNNILDLKKNSPNKVLHDLVTQNVMIVEEEKENI</sequence>